<keyword evidence="9" id="KW-0458">Lysosome</keyword>
<reference evidence="12 13" key="1">
    <citation type="journal article" date="2016" name="Sci. Rep.">
        <title>Peltaster fructicola genome reveals evolution from an invasive phytopathogen to an ectophytic parasite.</title>
        <authorList>
            <person name="Xu C."/>
            <person name="Chen H."/>
            <person name="Gleason M.L."/>
            <person name="Xu J.R."/>
            <person name="Liu H."/>
            <person name="Zhang R."/>
            <person name="Sun G."/>
        </authorList>
    </citation>
    <scope>NUCLEOTIDE SEQUENCE [LARGE SCALE GENOMIC DNA]</scope>
    <source>
        <strain evidence="12 13">LNHT1506</strain>
    </source>
</reference>
<dbReference type="InterPro" id="IPR006603">
    <property type="entry name" value="PQ-loop_rpt"/>
</dbReference>
<keyword evidence="7 11" id="KW-1133">Transmembrane helix</keyword>
<evidence type="ECO:0000256" key="11">
    <source>
        <dbReference type="SAM" id="Phobius"/>
    </source>
</evidence>
<comment type="catalytic activity">
    <reaction evidence="10">
        <text>L-cystine(out) + H(+)(out) = L-cystine(in) + H(+)(in)</text>
        <dbReference type="Rhea" id="RHEA:66172"/>
        <dbReference type="ChEBI" id="CHEBI:15378"/>
        <dbReference type="ChEBI" id="CHEBI:35491"/>
    </reaction>
    <physiologicalReaction direction="left-to-right" evidence="10">
        <dbReference type="Rhea" id="RHEA:66173"/>
    </physiologicalReaction>
</comment>
<evidence type="ECO:0000256" key="1">
    <source>
        <dbReference type="ARBA" id="ARBA00004155"/>
    </source>
</evidence>
<evidence type="ECO:0000256" key="5">
    <source>
        <dbReference type="ARBA" id="ARBA00022737"/>
    </source>
</evidence>
<evidence type="ECO:0000313" key="13">
    <source>
        <dbReference type="Proteomes" id="UP000503462"/>
    </source>
</evidence>
<keyword evidence="13" id="KW-1185">Reference proteome</keyword>
<comment type="similarity">
    <text evidence="2">Belongs to the cystinosin family.</text>
</comment>
<evidence type="ECO:0008006" key="14">
    <source>
        <dbReference type="Google" id="ProtNLM"/>
    </source>
</evidence>
<dbReference type="PANTHER" id="PTHR13131">
    <property type="entry name" value="CYSTINOSIN"/>
    <property type="match status" value="1"/>
</dbReference>
<dbReference type="Proteomes" id="UP000503462">
    <property type="component" value="Chromosome 2"/>
</dbReference>
<organism evidence="12 13">
    <name type="scientific">Peltaster fructicola</name>
    <dbReference type="NCBI Taxonomy" id="286661"/>
    <lineage>
        <taxon>Eukaryota</taxon>
        <taxon>Fungi</taxon>
        <taxon>Dikarya</taxon>
        <taxon>Ascomycota</taxon>
        <taxon>Pezizomycotina</taxon>
        <taxon>Dothideomycetes</taxon>
        <taxon>Dothideomycetes incertae sedis</taxon>
        <taxon>Peltaster</taxon>
    </lineage>
</organism>
<dbReference type="PANTHER" id="PTHR13131:SF5">
    <property type="entry name" value="CYSTINOSIN"/>
    <property type="match status" value="1"/>
</dbReference>
<keyword evidence="5" id="KW-0677">Repeat</keyword>
<dbReference type="SMART" id="SM00679">
    <property type="entry name" value="CTNS"/>
    <property type="match status" value="2"/>
</dbReference>
<keyword evidence="8 11" id="KW-0472">Membrane</keyword>
<evidence type="ECO:0000256" key="10">
    <source>
        <dbReference type="ARBA" id="ARBA00048473"/>
    </source>
</evidence>
<accession>A0A6H0XRA9</accession>
<sequence>MIATDWRLIGVITSYICGWLYFLAWSLSFYPQPLLNLRRQTTEGLTPDFPKLNVLGFASYSISVLTLLYSKTVRSEYAARHPLSPEPTVRFNDVAFGLHALLLCIITYSQFWPRLWDWEPKTGTTRRATRVTDGTIAGSALALLIVVFLVTIQYGEHGGWVWLDLVYTFQYIKLLLTVFKYIPQVISNFRRKSTAGWSMVQIQLDFAGGILSMIQLIIDSSRQADWSGLTGNPVKFGLANISLAFDIIFMIQHYILYGPIAPKNEQPQEQAPLLG</sequence>
<evidence type="ECO:0000256" key="4">
    <source>
        <dbReference type="ARBA" id="ARBA00022692"/>
    </source>
</evidence>
<dbReference type="Gene3D" id="1.20.1280.290">
    <property type="match status" value="2"/>
</dbReference>
<feature type="transmembrane region" description="Helical" evidence="11">
    <location>
        <begin position="134"/>
        <end position="154"/>
    </location>
</feature>
<dbReference type="AlphaFoldDB" id="A0A6H0XRA9"/>
<proteinExistence type="inferred from homology"/>
<evidence type="ECO:0000256" key="7">
    <source>
        <dbReference type="ARBA" id="ARBA00022989"/>
    </source>
</evidence>
<name>A0A6H0XRA9_9PEZI</name>
<dbReference type="GO" id="GO:0015293">
    <property type="term" value="F:symporter activity"/>
    <property type="evidence" value="ECO:0007669"/>
    <property type="project" value="UniProtKB-KW"/>
</dbReference>
<dbReference type="GO" id="GO:0015184">
    <property type="term" value="F:L-cystine transmembrane transporter activity"/>
    <property type="evidence" value="ECO:0007669"/>
    <property type="project" value="TreeGrafter"/>
</dbReference>
<dbReference type="FunFam" id="1.20.1280.290:FF:000016">
    <property type="entry name" value="Cystinosin homolog"/>
    <property type="match status" value="1"/>
</dbReference>
<dbReference type="NCBIfam" id="TIGR00951">
    <property type="entry name" value="2A43"/>
    <property type="match status" value="1"/>
</dbReference>
<evidence type="ECO:0000256" key="9">
    <source>
        <dbReference type="ARBA" id="ARBA00023228"/>
    </source>
</evidence>
<feature type="transmembrane region" description="Helical" evidence="11">
    <location>
        <begin position="6"/>
        <end position="31"/>
    </location>
</feature>
<dbReference type="GO" id="GO:0005774">
    <property type="term" value="C:vacuolar membrane"/>
    <property type="evidence" value="ECO:0007669"/>
    <property type="project" value="TreeGrafter"/>
</dbReference>
<dbReference type="EMBL" id="CP051140">
    <property type="protein sequence ID" value="QIW97225.1"/>
    <property type="molecule type" value="Genomic_DNA"/>
</dbReference>
<feature type="transmembrane region" description="Helical" evidence="11">
    <location>
        <begin position="94"/>
        <end position="113"/>
    </location>
</feature>
<gene>
    <name evidence="12" type="ORF">AMS68_002743</name>
</gene>
<feature type="transmembrane region" description="Helical" evidence="11">
    <location>
        <begin position="160"/>
        <end position="182"/>
    </location>
</feature>
<comment type="subcellular location">
    <subcellularLocation>
        <location evidence="1">Lysosome membrane</location>
        <topology evidence="1">Multi-pass membrane protein</topology>
    </subcellularLocation>
</comment>
<dbReference type="Pfam" id="PF04193">
    <property type="entry name" value="PQ-loop"/>
    <property type="match status" value="2"/>
</dbReference>
<keyword evidence="6" id="KW-0769">Symport</keyword>
<evidence type="ECO:0000256" key="8">
    <source>
        <dbReference type="ARBA" id="ARBA00023136"/>
    </source>
</evidence>
<keyword evidence="3" id="KW-0813">Transport</keyword>
<evidence type="ECO:0000313" key="12">
    <source>
        <dbReference type="EMBL" id="QIW97225.1"/>
    </source>
</evidence>
<dbReference type="GO" id="GO:0000324">
    <property type="term" value="C:fungal-type vacuole"/>
    <property type="evidence" value="ECO:0007669"/>
    <property type="project" value="TreeGrafter"/>
</dbReference>
<evidence type="ECO:0000256" key="2">
    <source>
        <dbReference type="ARBA" id="ARBA00006855"/>
    </source>
</evidence>
<keyword evidence="4 11" id="KW-0812">Transmembrane</keyword>
<dbReference type="OrthoDB" id="75720at2759"/>
<dbReference type="InterPro" id="IPR005282">
    <property type="entry name" value="LC_transporter"/>
</dbReference>
<protein>
    <recommendedName>
        <fullName evidence="14">Cystinosin</fullName>
    </recommendedName>
</protein>
<evidence type="ECO:0000256" key="6">
    <source>
        <dbReference type="ARBA" id="ARBA00022847"/>
    </source>
</evidence>
<evidence type="ECO:0000256" key="3">
    <source>
        <dbReference type="ARBA" id="ARBA00022448"/>
    </source>
</evidence>